<evidence type="ECO:0000313" key="3">
    <source>
        <dbReference type="Proteomes" id="UP000015525"/>
    </source>
</evidence>
<evidence type="ECO:0000313" key="2">
    <source>
        <dbReference type="EMBL" id="EQB00223.1"/>
    </source>
</evidence>
<name>T0GJK5_9SPHN</name>
<dbReference type="Proteomes" id="UP000015525">
    <property type="component" value="Unassembled WGS sequence"/>
</dbReference>
<dbReference type="EMBL" id="ATHO01000159">
    <property type="protein sequence ID" value="EQB00223.1"/>
    <property type="molecule type" value="Genomic_DNA"/>
</dbReference>
<proteinExistence type="predicted"/>
<sequence>MTTALFGPAMVPVMPARPHAGKPMSAKEKGGPRRTAFSQNPKCLIDQRE</sequence>
<dbReference type="PATRIC" id="fig|1329909.3.peg.3553"/>
<gene>
    <name evidence="2" type="ORF">L288_18465</name>
</gene>
<keyword evidence="3" id="KW-1185">Reference proteome</keyword>
<accession>T0GJK5</accession>
<feature type="region of interest" description="Disordered" evidence="1">
    <location>
        <begin position="1"/>
        <end position="49"/>
    </location>
</feature>
<organism evidence="2 3">
    <name type="scientific">Sphingobium quisquiliarum P25</name>
    <dbReference type="NCBI Taxonomy" id="1329909"/>
    <lineage>
        <taxon>Bacteria</taxon>
        <taxon>Pseudomonadati</taxon>
        <taxon>Pseudomonadota</taxon>
        <taxon>Alphaproteobacteria</taxon>
        <taxon>Sphingomonadales</taxon>
        <taxon>Sphingomonadaceae</taxon>
        <taxon>Sphingobium</taxon>
    </lineage>
</organism>
<protein>
    <submittedName>
        <fullName evidence="2">Uncharacterized protein</fullName>
    </submittedName>
</protein>
<evidence type="ECO:0000256" key="1">
    <source>
        <dbReference type="SAM" id="MobiDB-lite"/>
    </source>
</evidence>
<reference evidence="2 3" key="1">
    <citation type="journal article" date="2013" name="Genome Announc.">
        <title>Draft Genome Sequence of Sphingobium quisquiliarum Strain P25T, a Novel Hexachlorocyclohexane (HCH)-Degrading Bacterium Isolated from an HCH Dumpsite.</title>
        <authorList>
            <person name="Kumar Singh A."/>
            <person name="Sangwan N."/>
            <person name="Sharma A."/>
            <person name="Gupta V."/>
            <person name="Khurana J.P."/>
            <person name="Lal R."/>
        </authorList>
    </citation>
    <scope>NUCLEOTIDE SEQUENCE [LARGE SCALE GENOMIC DNA]</scope>
    <source>
        <strain evidence="2 3">P25</strain>
    </source>
</reference>
<dbReference type="AlphaFoldDB" id="T0GJK5"/>
<comment type="caution">
    <text evidence="2">The sequence shown here is derived from an EMBL/GenBank/DDBJ whole genome shotgun (WGS) entry which is preliminary data.</text>
</comment>